<dbReference type="EMBL" id="JAFMYV010000009">
    <property type="protein sequence ID" value="MBO0938326.1"/>
    <property type="molecule type" value="Genomic_DNA"/>
</dbReference>
<accession>A0A939GHA9</accession>
<protein>
    <submittedName>
        <fullName evidence="1">Uncharacterized protein</fullName>
    </submittedName>
</protein>
<dbReference type="Proteomes" id="UP000664034">
    <property type="component" value="Unassembled WGS sequence"/>
</dbReference>
<sequence>MTLDVLHPLVHSLSKAEKRYSRLELGKTTGETGFMYLFDCLLKHETPGEELTTALARRFPGATLEPARKHLYRMLMQALRQFEQDKRIDVRLGQLLHDSQLLHDRGLVQASQAVLTKVQRLALQYERSPYVVLAARQQIEQWVRAQFDGVDEPMLAAQHALIRQEADRSQTAWQHAALYETLLHRYRAFGVASQPADTLRLNDLLLEEYQLLNRQKQTSFAMRQQHLHFQSAYLRMIGDGAGSLRVYRELDGLFQENPTLWAEQPMYYVQLIDGILSDLRLLERFDEMHFYIDRLNGLVVSATGLSQVVRYQALVHSLLMHLDQGQLAEAQALVPDRSATAFLDFARELTQLPLLLRTTVQLALVRLAMRQGQLSAALHQLNQVLTLPMRSLPAGLATQSRLLYLLIQARLGNADHLVYALRSARRAMKSTGALARGEQFVLQLVQHWLDGKLSTKTLTQLDELANSPAQDQLLRDLDIRHWIRAFV</sequence>
<keyword evidence="2" id="KW-1185">Reference proteome</keyword>
<gene>
    <name evidence="1" type="ORF">J2I47_17375</name>
</gene>
<reference evidence="1" key="1">
    <citation type="submission" date="2021-03" db="EMBL/GenBank/DDBJ databases">
        <title>Fibrella sp. HMF5335 genome sequencing and assembly.</title>
        <authorList>
            <person name="Kang H."/>
            <person name="Kim H."/>
            <person name="Bae S."/>
            <person name="Joh K."/>
        </authorList>
    </citation>
    <scope>NUCLEOTIDE SEQUENCE</scope>
    <source>
        <strain evidence="1">HMF5335</strain>
    </source>
</reference>
<proteinExistence type="predicted"/>
<name>A0A939GHA9_9BACT</name>
<evidence type="ECO:0000313" key="2">
    <source>
        <dbReference type="Proteomes" id="UP000664034"/>
    </source>
</evidence>
<dbReference type="AlphaFoldDB" id="A0A939GHA9"/>
<evidence type="ECO:0000313" key="1">
    <source>
        <dbReference type="EMBL" id="MBO0938326.1"/>
    </source>
</evidence>
<comment type="caution">
    <text evidence="1">The sequence shown here is derived from an EMBL/GenBank/DDBJ whole genome shotgun (WGS) entry which is preliminary data.</text>
</comment>
<dbReference type="RefSeq" id="WP_207365866.1">
    <property type="nucleotide sequence ID" value="NZ_JAFMYV010000009.1"/>
</dbReference>
<organism evidence="1 2">
    <name type="scientific">Fibrella rubiginis</name>
    <dbReference type="NCBI Taxonomy" id="2817060"/>
    <lineage>
        <taxon>Bacteria</taxon>
        <taxon>Pseudomonadati</taxon>
        <taxon>Bacteroidota</taxon>
        <taxon>Cytophagia</taxon>
        <taxon>Cytophagales</taxon>
        <taxon>Spirosomataceae</taxon>
        <taxon>Fibrella</taxon>
    </lineage>
</organism>